<comment type="similarity">
    <text evidence="1">Belongs to the short-chain dehydrogenases/reductases (SDR) family.</text>
</comment>
<evidence type="ECO:0008006" key="5">
    <source>
        <dbReference type="Google" id="ProtNLM"/>
    </source>
</evidence>
<dbReference type="Proteomes" id="UP000799424">
    <property type="component" value="Unassembled WGS sequence"/>
</dbReference>
<organism evidence="3 4">
    <name type="scientific">Ophiobolus disseminans</name>
    <dbReference type="NCBI Taxonomy" id="1469910"/>
    <lineage>
        <taxon>Eukaryota</taxon>
        <taxon>Fungi</taxon>
        <taxon>Dikarya</taxon>
        <taxon>Ascomycota</taxon>
        <taxon>Pezizomycotina</taxon>
        <taxon>Dothideomycetes</taxon>
        <taxon>Pleosporomycetidae</taxon>
        <taxon>Pleosporales</taxon>
        <taxon>Pleosporineae</taxon>
        <taxon>Phaeosphaeriaceae</taxon>
        <taxon>Ophiobolus</taxon>
    </lineage>
</organism>
<protein>
    <recommendedName>
        <fullName evidence="5">NAD(P)-binding protein</fullName>
    </recommendedName>
</protein>
<dbReference type="AlphaFoldDB" id="A0A6A7A989"/>
<reference evidence="3" key="1">
    <citation type="journal article" date="2020" name="Stud. Mycol.">
        <title>101 Dothideomycetes genomes: a test case for predicting lifestyles and emergence of pathogens.</title>
        <authorList>
            <person name="Haridas S."/>
            <person name="Albert R."/>
            <person name="Binder M."/>
            <person name="Bloem J."/>
            <person name="Labutti K."/>
            <person name="Salamov A."/>
            <person name="Andreopoulos B."/>
            <person name="Baker S."/>
            <person name="Barry K."/>
            <person name="Bills G."/>
            <person name="Bluhm B."/>
            <person name="Cannon C."/>
            <person name="Castanera R."/>
            <person name="Culley D."/>
            <person name="Daum C."/>
            <person name="Ezra D."/>
            <person name="Gonzalez J."/>
            <person name="Henrissat B."/>
            <person name="Kuo A."/>
            <person name="Liang C."/>
            <person name="Lipzen A."/>
            <person name="Lutzoni F."/>
            <person name="Magnuson J."/>
            <person name="Mondo S."/>
            <person name="Nolan M."/>
            <person name="Ohm R."/>
            <person name="Pangilinan J."/>
            <person name="Park H.-J."/>
            <person name="Ramirez L."/>
            <person name="Alfaro M."/>
            <person name="Sun H."/>
            <person name="Tritt A."/>
            <person name="Yoshinaga Y."/>
            <person name="Zwiers L.-H."/>
            <person name="Turgeon B."/>
            <person name="Goodwin S."/>
            <person name="Spatafora J."/>
            <person name="Crous P."/>
            <person name="Grigoriev I."/>
        </authorList>
    </citation>
    <scope>NUCLEOTIDE SEQUENCE</scope>
    <source>
        <strain evidence="3">CBS 113818</strain>
    </source>
</reference>
<name>A0A6A7A989_9PLEO</name>
<keyword evidence="2" id="KW-0560">Oxidoreductase</keyword>
<evidence type="ECO:0000256" key="1">
    <source>
        <dbReference type="ARBA" id="ARBA00006484"/>
    </source>
</evidence>
<dbReference type="EMBL" id="MU006220">
    <property type="protein sequence ID" value="KAF2829766.1"/>
    <property type="molecule type" value="Genomic_DNA"/>
</dbReference>
<evidence type="ECO:0000313" key="4">
    <source>
        <dbReference type="Proteomes" id="UP000799424"/>
    </source>
</evidence>
<dbReference type="OrthoDB" id="5336600at2759"/>
<gene>
    <name evidence="3" type="ORF">CC86DRAFT_443885</name>
</gene>
<dbReference type="SUPFAM" id="SSF51735">
    <property type="entry name" value="NAD(P)-binding Rossmann-fold domains"/>
    <property type="match status" value="1"/>
</dbReference>
<dbReference type="Gene3D" id="3.40.50.720">
    <property type="entry name" value="NAD(P)-binding Rossmann-like Domain"/>
    <property type="match status" value="1"/>
</dbReference>
<proteinExistence type="inferred from homology"/>
<dbReference type="InterPro" id="IPR036291">
    <property type="entry name" value="NAD(P)-bd_dom_sf"/>
</dbReference>
<evidence type="ECO:0000313" key="3">
    <source>
        <dbReference type="EMBL" id="KAF2829766.1"/>
    </source>
</evidence>
<dbReference type="PANTHER" id="PTHR43669:SF4">
    <property type="entry name" value="SHORT-CHAIN DEHYDROGENASE"/>
    <property type="match status" value="1"/>
</dbReference>
<dbReference type="GO" id="GO:0016491">
    <property type="term" value="F:oxidoreductase activity"/>
    <property type="evidence" value="ECO:0007669"/>
    <property type="project" value="UniProtKB-KW"/>
</dbReference>
<evidence type="ECO:0000256" key="2">
    <source>
        <dbReference type="ARBA" id="ARBA00023002"/>
    </source>
</evidence>
<accession>A0A6A7A989</accession>
<sequence length="313" mass="33686">MSDCKASTECQFNRAVAAGSFLFRLDGKVPVTTARLINFLIVPPTSSYIFKLFCFGTKLKSTTTSTISKPSSQTYSTDTKYPDMAPVVLILGFGPRVGTSVAQAFKNSGYSIALASRKGTNSKTDEGYFSIKADFASPSSLPGVFSAVKSEFGFAPSVVIYNAAALTPPSDPSSVLSVSAEAVTKDLNVNVVSPYVAAQQALAAWETLPQDAKKTFIYTGNAQNELIIPMPPMMNLGIGKAASAYWIGLADTLYKAKGYRFFYADERHPDGKFKGMALDGPAHGEYYLQLVQHPKGVPWQATFVKGQGYTSFD</sequence>
<keyword evidence="4" id="KW-1185">Reference proteome</keyword>
<dbReference type="PANTHER" id="PTHR43669">
    <property type="entry name" value="5-KETO-D-GLUCONATE 5-REDUCTASE"/>
    <property type="match status" value="1"/>
</dbReference>